<dbReference type="PANTHER" id="PTHR31374:SF153">
    <property type="entry name" value="AUXIN-RESPONSIVE PROTEIN SAUR36-LIKE"/>
    <property type="match status" value="1"/>
</dbReference>
<accession>A0A834YYW0</accession>
<dbReference type="Pfam" id="PF02519">
    <property type="entry name" value="Auxin_inducible"/>
    <property type="match status" value="1"/>
</dbReference>
<organism evidence="3 4">
    <name type="scientific">Tetracentron sinense</name>
    <name type="common">Spur-leaf</name>
    <dbReference type="NCBI Taxonomy" id="13715"/>
    <lineage>
        <taxon>Eukaryota</taxon>
        <taxon>Viridiplantae</taxon>
        <taxon>Streptophyta</taxon>
        <taxon>Embryophyta</taxon>
        <taxon>Tracheophyta</taxon>
        <taxon>Spermatophyta</taxon>
        <taxon>Magnoliopsida</taxon>
        <taxon>Trochodendrales</taxon>
        <taxon>Trochodendraceae</taxon>
        <taxon>Tetracentron</taxon>
    </lineage>
</organism>
<evidence type="ECO:0000256" key="1">
    <source>
        <dbReference type="ARBA" id="ARBA00006974"/>
    </source>
</evidence>
<evidence type="ECO:0000256" key="2">
    <source>
        <dbReference type="SAM" id="MobiDB-lite"/>
    </source>
</evidence>
<dbReference type="AlphaFoldDB" id="A0A834YYW0"/>
<dbReference type="InterPro" id="IPR003676">
    <property type="entry name" value="SAUR_fam"/>
</dbReference>
<dbReference type="OMA" id="TTHEHGA"/>
<comment type="caution">
    <text evidence="3">The sequence shown here is derived from an EMBL/GenBank/DDBJ whole genome shotgun (WGS) entry which is preliminary data.</text>
</comment>
<sequence length="125" mass="14209">MMMLGIIKEKLKMSLSLSKTSNSDHDDEFLEKMSMLEAEEVVPEDVKEGHFVVLAVDNGESKRFVIELVYLTHPRFLRLLEQAEEEFGFEQEGALTVPCQPDELRRILEDSSDGIGSNGEWAPHN</sequence>
<gene>
    <name evidence="3" type="ORF">HHK36_019203</name>
</gene>
<name>A0A834YYW0_TETSI</name>
<dbReference type="Proteomes" id="UP000655225">
    <property type="component" value="Unassembled WGS sequence"/>
</dbReference>
<evidence type="ECO:0000313" key="4">
    <source>
        <dbReference type="Proteomes" id="UP000655225"/>
    </source>
</evidence>
<dbReference type="EMBL" id="JABCRI010000013">
    <property type="protein sequence ID" value="KAF8395261.1"/>
    <property type="molecule type" value="Genomic_DNA"/>
</dbReference>
<protein>
    <recommendedName>
        <fullName evidence="5">Small auxin up regulated protein</fullName>
    </recommendedName>
</protein>
<proteinExistence type="inferred from homology"/>
<comment type="similarity">
    <text evidence="1">Belongs to the ARG7 family.</text>
</comment>
<keyword evidence="4" id="KW-1185">Reference proteome</keyword>
<dbReference type="PANTHER" id="PTHR31374">
    <property type="entry name" value="AUXIN-INDUCED PROTEIN-LIKE-RELATED"/>
    <property type="match status" value="1"/>
</dbReference>
<feature type="region of interest" description="Disordered" evidence="2">
    <location>
        <begin position="106"/>
        <end position="125"/>
    </location>
</feature>
<dbReference type="OrthoDB" id="1930622at2759"/>
<dbReference type="GO" id="GO:0009733">
    <property type="term" value="P:response to auxin"/>
    <property type="evidence" value="ECO:0007669"/>
    <property type="project" value="InterPro"/>
</dbReference>
<evidence type="ECO:0008006" key="5">
    <source>
        <dbReference type="Google" id="ProtNLM"/>
    </source>
</evidence>
<evidence type="ECO:0000313" key="3">
    <source>
        <dbReference type="EMBL" id="KAF8395261.1"/>
    </source>
</evidence>
<reference evidence="3 4" key="1">
    <citation type="submission" date="2020-04" db="EMBL/GenBank/DDBJ databases">
        <title>Plant Genome Project.</title>
        <authorList>
            <person name="Zhang R.-G."/>
        </authorList>
    </citation>
    <scope>NUCLEOTIDE SEQUENCE [LARGE SCALE GENOMIC DNA]</scope>
    <source>
        <strain evidence="3">YNK0</strain>
        <tissue evidence="3">Leaf</tissue>
    </source>
</reference>